<dbReference type="HOGENOM" id="CLU_1710887_0_0_11"/>
<sequence length="153" mass="15231">MPGAGSAVPSGESTERGSGSMVAVLIGMVLIALLAAGLTAGQTWRAASQARTAADLSALAASGATAPTALLPVPPCVTAGLVARENGATLVSCTVRDFDVTVRVAVDSRTPFGPAIGQSTAGPRPQDGPRKKPRGTRPPPPPRGELPPPPPGR</sequence>
<reference evidence="3 4" key="1">
    <citation type="journal article" date="2009" name="Stand. Genomic Sci.">
        <title>Complete genome sequence of Kytococcus sedentarius type strain (541).</title>
        <authorList>
            <person name="Sims D."/>
            <person name="Brettin T."/>
            <person name="Detter J.C."/>
            <person name="Han C."/>
            <person name="Lapidus A."/>
            <person name="Copeland A."/>
            <person name="Glavina Del Rio T."/>
            <person name="Nolan M."/>
            <person name="Chen F."/>
            <person name="Lucas S."/>
            <person name="Tice H."/>
            <person name="Cheng J.F."/>
            <person name="Bruce D."/>
            <person name="Goodwin L."/>
            <person name="Pitluck S."/>
            <person name="Ovchinnikova G."/>
            <person name="Pati A."/>
            <person name="Ivanova N."/>
            <person name="Mavrommatis K."/>
            <person name="Chen A."/>
            <person name="Palaniappan K."/>
            <person name="D'haeseleer P."/>
            <person name="Chain P."/>
            <person name="Bristow J."/>
            <person name="Eisen J.A."/>
            <person name="Markowitz V."/>
            <person name="Hugenholtz P."/>
            <person name="Schneider S."/>
            <person name="Goker M."/>
            <person name="Pukall R."/>
            <person name="Kyrpides N.C."/>
            <person name="Klenk H.P."/>
        </authorList>
    </citation>
    <scope>NUCLEOTIDE SEQUENCE [LARGE SCALE GENOMIC DNA]</scope>
    <source>
        <strain evidence="4">ATCC 14392 / DSM 20547 / JCM 11482 / CCUG 33030 / NBRC 15357 / NCTC 11040 / CCM 314 / 541</strain>
    </source>
</reference>
<dbReference type="AlphaFoldDB" id="C7NG79"/>
<protein>
    <recommendedName>
        <fullName evidence="5">Helicase/secretion neighborhood TadE-like protein</fullName>
    </recommendedName>
</protein>
<feature type="transmembrane region" description="Helical" evidence="2">
    <location>
        <begin position="20"/>
        <end position="41"/>
    </location>
</feature>
<dbReference type="EMBL" id="CP001686">
    <property type="protein sequence ID" value="ACV07488.1"/>
    <property type="molecule type" value="Genomic_DNA"/>
</dbReference>
<evidence type="ECO:0000256" key="1">
    <source>
        <dbReference type="SAM" id="MobiDB-lite"/>
    </source>
</evidence>
<proteinExistence type="predicted"/>
<evidence type="ECO:0008006" key="5">
    <source>
        <dbReference type="Google" id="ProtNLM"/>
    </source>
</evidence>
<keyword evidence="2" id="KW-0472">Membrane</keyword>
<accession>C7NG79</accession>
<dbReference type="InterPro" id="IPR021202">
    <property type="entry name" value="Rv3654c-like"/>
</dbReference>
<dbReference type="STRING" id="478801.Ksed_25250"/>
<name>C7NG79_KYTSD</name>
<feature type="region of interest" description="Disordered" evidence="1">
    <location>
        <begin position="109"/>
        <end position="153"/>
    </location>
</feature>
<gene>
    <name evidence="3" type="ordered locus">Ksed_25250</name>
</gene>
<dbReference type="Proteomes" id="UP000006666">
    <property type="component" value="Chromosome"/>
</dbReference>
<feature type="compositionally biased region" description="Pro residues" evidence="1">
    <location>
        <begin position="136"/>
        <end position="153"/>
    </location>
</feature>
<organism evidence="3 4">
    <name type="scientific">Kytococcus sedentarius (strain ATCC 14392 / DSM 20547 / JCM 11482 / CCUG 33030 / NBRC 15357 / NCTC 11040 / CCM 314 / 541)</name>
    <name type="common">Micrococcus sedentarius</name>
    <dbReference type="NCBI Taxonomy" id="478801"/>
    <lineage>
        <taxon>Bacteria</taxon>
        <taxon>Bacillati</taxon>
        <taxon>Actinomycetota</taxon>
        <taxon>Actinomycetes</taxon>
        <taxon>Micrococcales</taxon>
        <taxon>Kytococcaceae</taxon>
        <taxon>Kytococcus</taxon>
    </lineage>
</organism>
<evidence type="ECO:0000313" key="3">
    <source>
        <dbReference type="EMBL" id="ACV07488.1"/>
    </source>
</evidence>
<dbReference type="KEGG" id="kse:Ksed_25250"/>
<evidence type="ECO:0000256" key="2">
    <source>
        <dbReference type="SAM" id="Phobius"/>
    </source>
</evidence>
<keyword evidence="2" id="KW-1133">Transmembrane helix</keyword>
<keyword evidence="2" id="KW-0812">Transmembrane</keyword>
<dbReference type="NCBIfam" id="TIGR03816">
    <property type="entry name" value="tadE_like_DECH"/>
    <property type="match status" value="1"/>
</dbReference>
<evidence type="ECO:0000313" key="4">
    <source>
        <dbReference type="Proteomes" id="UP000006666"/>
    </source>
</evidence>
<keyword evidence="4" id="KW-1185">Reference proteome</keyword>